<feature type="transmembrane region" description="Helical" evidence="6">
    <location>
        <begin position="133"/>
        <end position="149"/>
    </location>
</feature>
<proteinExistence type="predicted"/>
<dbReference type="EMBL" id="JACCFL010000001">
    <property type="protein sequence ID" value="NYJ22262.1"/>
    <property type="molecule type" value="Genomic_DNA"/>
</dbReference>
<keyword evidence="2" id="KW-1003">Cell membrane</keyword>
<dbReference type="PANTHER" id="PTHR34697:SF2">
    <property type="entry name" value="PHOSPHATIDYLGLYCEROL LYSYLTRANSFERASE"/>
    <property type="match status" value="1"/>
</dbReference>
<evidence type="ECO:0000256" key="3">
    <source>
        <dbReference type="ARBA" id="ARBA00022692"/>
    </source>
</evidence>
<feature type="transmembrane region" description="Helical" evidence="6">
    <location>
        <begin position="225"/>
        <end position="243"/>
    </location>
</feature>
<comment type="caution">
    <text evidence="8">The sequence shown here is derived from an EMBL/GenBank/DDBJ whole genome shotgun (WGS) entry which is preliminary data.</text>
</comment>
<gene>
    <name evidence="8" type="ORF">HNR13_000549</name>
</gene>
<name>A0A853CP90_9MICO</name>
<evidence type="ECO:0000256" key="1">
    <source>
        <dbReference type="ARBA" id="ARBA00004651"/>
    </source>
</evidence>
<dbReference type="RefSeq" id="WP_179604329.1">
    <property type="nucleotide sequence ID" value="NZ_BAABEH010000001.1"/>
</dbReference>
<evidence type="ECO:0000256" key="6">
    <source>
        <dbReference type="SAM" id="Phobius"/>
    </source>
</evidence>
<feature type="transmembrane region" description="Helical" evidence="6">
    <location>
        <begin position="193"/>
        <end position="210"/>
    </location>
</feature>
<feature type="transmembrane region" description="Helical" evidence="6">
    <location>
        <begin position="68"/>
        <end position="88"/>
    </location>
</feature>
<reference evidence="8 9" key="1">
    <citation type="submission" date="2020-07" db="EMBL/GenBank/DDBJ databases">
        <title>Sequencing the genomes of 1000 actinobacteria strains.</title>
        <authorList>
            <person name="Klenk H.-P."/>
        </authorList>
    </citation>
    <scope>NUCLEOTIDE SEQUENCE [LARGE SCALE GENOMIC DNA]</scope>
    <source>
        <strain evidence="8 9">DSM 15165</strain>
    </source>
</reference>
<dbReference type="Proteomes" id="UP000578352">
    <property type="component" value="Unassembled WGS sequence"/>
</dbReference>
<feature type="transmembrane region" description="Helical" evidence="6">
    <location>
        <begin position="43"/>
        <end position="61"/>
    </location>
</feature>
<dbReference type="PANTHER" id="PTHR34697">
    <property type="entry name" value="PHOSPHATIDYLGLYCEROL LYSYLTRANSFERASE"/>
    <property type="match status" value="1"/>
</dbReference>
<evidence type="ECO:0000259" key="7">
    <source>
        <dbReference type="Pfam" id="PF09924"/>
    </source>
</evidence>
<keyword evidence="4 6" id="KW-1133">Transmembrane helix</keyword>
<feature type="domain" description="Phosphatidylglycerol lysyltransferase C-terminal" evidence="7">
    <location>
        <begin position="335"/>
        <end position="628"/>
    </location>
</feature>
<dbReference type="InterPro" id="IPR024320">
    <property type="entry name" value="LPG_synthase_C"/>
</dbReference>
<protein>
    <submittedName>
        <fullName evidence="8">Lysylphosphatidylglycerol synthetase-like protein (DUF2156 family)</fullName>
    </submittedName>
</protein>
<dbReference type="SUPFAM" id="SSF55729">
    <property type="entry name" value="Acyl-CoA N-acyltransferases (Nat)"/>
    <property type="match status" value="1"/>
</dbReference>
<organism evidence="8 9">
    <name type="scientific">Leifsonia shinshuensis</name>
    <dbReference type="NCBI Taxonomy" id="150026"/>
    <lineage>
        <taxon>Bacteria</taxon>
        <taxon>Bacillati</taxon>
        <taxon>Actinomycetota</taxon>
        <taxon>Actinomycetes</taxon>
        <taxon>Micrococcales</taxon>
        <taxon>Microbacteriaceae</taxon>
        <taxon>Leifsonia</taxon>
    </lineage>
</organism>
<evidence type="ECO:0000313" key="9">
    <source>
        <dbReference type="Proteomes" id="UP000578352"/>
    </source>
</evidence>
<evidence type="ECO:0000256" key="4">
    <source>
        <dbReference type="ARBA" id="ARBA00022989"/>
    </source>
</evidence>
<sequence>MRPVLTRFARALPQFPATVAAAIFASGALILHLQTLNEPAFPAPWIGVGFWLAFVAAMALAERLLGTFTALLAGAVSSAAALLAAWGALTLGSRLGDSFSIDALQHPLWASSIATVALLGAASARLRPVARTSVRWFTVGAAVVLLLANGHAADVARVLAAAFGIVAGSIGLRGDDGWTWGTSTRARLRRITSAVLILAGASVVTTFVAPDANGISASLSFTLDPPATVAVGVALIGSALLVLSGRRLALASAIGILLTVAIVLTVTAVQAIADDDGFQWAGLTPDEIDWEITVFAVSLLPAVIAVVLAGCARVLLRKKARPATTDDLDRLDRAVAQAGGGSLTHMSTWAGNSVWFSDDGAAVAYRVSRGVAFTVSDPICAPERTAGTLRDFAVFCEGQGWVPVFYSVHDAVADHAAGLGWVRTPVGVEAVVPLDGFSLSGKRRQDLRTALNRAGREGVEARWGRFADLPDELSRQVAEICTSWQSTKALPEMTFTLGGLDELADPRTRLMIAVDGAGRVHGVTSWLPVTRGGRPFSWTLDVMRRGQDAMPGTMEFLIVSTILRAKDDGLHEVSLSGTPLAPHDARRTALSRLSATLERILEPAYGFVTLRRFKEKFAPETRPLWMVYPQHTQLPRIGPALAQTYVPSLRVRHLMRLGGMQSRAGVRRSAW</sequence>
<accession>A0A853CP90</accession>
<dbReference type="InterPro" id="IPR016181">
    <property type="entry name" value="Acyl_CoA_acyltransferase"/>
</dbReference>
<feature type="transmembrane region" description="Helical" evidence="6">
    <location>
        <begin position="12"/>
        <end position="31"/>
    </location>
</feature>
<feature type="transmembrane region" description="Helical" evidence="6">
    <location>
        <begin position="108"/>
        <end position="126"/>
    </location>
</feature>
<feature type="transmembrane region" description="Helical" evidence="6">
    <location>
        <begin position="155"/>
        <end position="172"/>
    </location>
</feature>
<keyword evidence="3 6" id="KW-0812">Transmembrane</keyword>
<dbReference type="Pfam" id="PF09924">
    <property type="entry name" value="LPG_synthase_C"/>
    <property type="match status" value="1"/>
</dbReference>
<dbReference type="GO" id="GO:0055091">
    <property type="term" value="P:phospholipid homeostasis"/>
    <property type="evidence" value="ECO:0007669"/>
    <property type="project" value="TreeGrafter"/>
</dbReference>
<comment type="subcellular location">
    <subcellularLocation>
        <location evidence="1">Cell membrane</location>
        <topology evidence="1">Multi-pass membrane protein</topology>
    </subcellularLocation>
</comment>
<feature type="transmembrane region" description="Helical" evidence="6">
    <location>
        <begin position="292"/>
        <end position="316"/>
    </location>
</feature>
<dbReference type="AlphaFoldDB" id="A0A853CP90"/>
<dbReference type="GO" id="GO:0016755">
    <property type="term" value="F:aminoacyltransferase activity"/>
    <property type="evidence" value="ECO:0007669"/>
    <property type="project" value="TreeGrafter"/>
</dbReference>
<evidence type="ECO:0000256" key="2">
    <source>
        <dbReference type="ARBA" id="ARBA00022475"/>
    </source>
</evidence>
<dbReference type="GO" id="GO:0005886">
    <property type="term" value="C:plasma membrane"/>
    <property type="evidence" value="ECO:0007669"/>
    <property type="project" value="UniProtKB-SubCell"/>
</dbReference>
<keyword evidence="5 6" id="KW-0472">Membrane</keyword>
<evidence type="ECO:0000313" key="8">
    <source>
        <dbReference type="EMBL" id="NYJ22262.1"/>
    </source>
</evidence>
<dbReference type="InterPro" id="IPR051211">
    <property type="entry name" value="PG_lysyltransferase"/>
</dbReference>
<feature type="transmembrane region" description="Helical" evidence="6">
    <location>
        <begin position="250"/>
        <end position="272"/>
    </location>
</feature>
<evidence type="ECO:0000256" key="5">
    <source>
        <dbReference type="ARBA" id="ARBA00023136"/>
    </source>
</evidence>